<proteinExistence type="inferred from homology"/>
<keyword evidence="6" id="KW-1185">Reference proteome</keyword>
<evidence type="ECO:0000313" key="6">
    <source>
        <dbReference type="Proteomes" id="UP001237642"/>
    </source>
</evidence>
<comment type="similarity">
    <text evidence="4">Belongs to the actin family.</text>
</comment>
<comment type="catalytic activity">
    <reaction evidence="3">
        <text>ATP + H2O = ADP + phosphate + H(+)</text>
        <dbReference type="Rhea" id="RHEA:13065"/>
        <dbReference type="ChEBI" id="CHEBI:15377"/>
        <dbReference type="ChEBI" id="CHEBI:15378"/>
        <dbReference type="ChEBI" id="CHEBI:30616"/>
        <dbReference type="ChEBI" id="CHEBI:43474"/>
        <dbReference type="ChEBI" id="CHEBI:456216"/>
    </reaction>
</comment>
<dbReference type="Gene3D" id="3.30.420.40">
    <property type="match status" value="1"/>
</dbReference>
<dbReference type="Pfam" id="PF00022">
    <property type="entry name" value="Actin"/>
    <property type="match status" value="1"/>
</dbReference>
<dbReference type="SUPFAM" id="SSF53067">
    <property type="entry name" value="Actin-like ATPase domain"/>
    <property type="match status" value="2"/>
</dbReference>
<evidence type="ECO:0000256" key="2">
    <source>
        <dbReference type="ARBA" id="ARBA00022801"/>
    </source>
</evidence>
<dbReference type="Proteomes" id="UP001237642">
    <property type="component" value="Unassembled WGS sequence"/>
</dbReference>
<dbReference type="AlphaFoldDB" id="A0AAD8IHK6"/>
<dbReference type="InterPro" id="IPR043129">
    <property type="entry name" value="ATPase_NBD"/>
</dbReference>
<comment type="caution">
    <text evidence="5">The sequence shown here is derived from an EMBL/GenBank/DDBJ whole genome shotgun (WGS) entry which is preliminary data.</text>
</comment>
<evidence type="ECO:0000256" key="4">
    <source>
        <dbReference type="RuleBase" id="RU000487"/>
    </source>
</evidence>
<dbReference type="PANTHER" id="PTHR11937">
    <property type="entry name" value="ACTIN"/>
    <property type="match status" value="1"/>
</dbReference>
<gene>
    <name evidence="5" type="ORF">POM88_023739</name>
</gene>
<accession>A0AAD8IHK6</accession>
<dbReference type="FunFam" id="3.30.420.40:FF:000626">
    <property type="entry name" value="Actin 12"/>
    <property type="match status" value="1"/>
</dbReference>
<dbReference type="GO" id="GO:0016787">
    <property type="term" value="F:hydrolase activity"/>
    <property type="evidence" value="ECO:0007669"/>
    <property type="project" value="UniProtKB-KW"/>
</dbReference>
<organism evidence="5 6">
    <name type="scientific">Heracleum sosnowskyi</name>
    <dbReference type="NCBI Taxonomy" id="360622"/>
    <lineage>
        <taxon>Eukaryota</taxon>
        <taxon>Viridiplantae</taxon>
        <taxon>Streptophyta</taxon>
        <taxon>Embryophyta</taxon>
        <taxon>Tracheophyta</taxon>
        <taxon>Spermatophyta</taxon>
        <taxon>Magnoliopsida</taxon>
        <taxon>eudicotyledons</taxon>
        <taxon>Gunneridae</taxon>
        <taxon>Pentapetalae</taxon>
        <taxon>asterids</taxon>
        <taxon>campanulids</taxon>
        <taxon>Apiales</taxon>
        <taxon>Apiaceae</taxon>
        <taxon>Apioideae</taxon>
        <taxon>apioid superclade</taxon>
        <taxon>Tordylieae</taxon>
        <taxon>Tordyliinae</taxon>
        <taxon>Heracleum</taxon>
    </lineage>
</organism>
<keyword evidence="2" id="KW-0378">Hydrolase</keyword>
<evidence type="ECO:0000256" key="3">
    <source>
        <dbReference type="ARBA" id="ARBA00049360"/>
    </source>
</evidence>
<protein>
    <recommendedName>
        <fullName evidence="7">Actin</fullName>
    </recommendedName>
</protein>
<name>A0AAD8IHK6_9APIA</name>
<dbReference type="PRINTS" id="PR00190">
    <property type="entry name" value="ACTIN"/>
</dbReference>
<sequence>MLRVAPEEHPVQAPLNLKANKEKMTQIMFETFNVLAMYVAIQAVLSLYANGRTTGIVLDSGYGVSHTGPIYEGYALSHAILRLDLVGCYLTNSLVKILTERGYMFTTTAKREIVREMKEKLAYVALDYEQKLETSKSMCNKSGAHLDRKHLCEVIVWVMCSCYVHAWQQNMLCACLAAEHIHTVEGEKKCMDSNKV</sequence>
<evidence type="ECO:0000313" key="5">
    <source>
        <dbReference type="EMBL" id="KAK1386004.1"/>
    </source>
</evidence>
<evidence type="ECO:0000256" key="1">
    <source>
        <dbReference type="ARBA" id="ARBA00003520"/>
    </source>
</evidence>
<dbReference type="Gene3D" id="3.90.640.10">
    <property type="entry name" value="Actin, Chain A, domain 4"/>
    <property type="match status" value="1"/>
</dbReference>
<reference evidence="5" key="1">
    <citation type="submission" date="2023-02" db="EMBL/GenBank/DDBJ databases">
        <title>Genome of toxic invasive species Heracleum sosnowskyi carries increased number of genes despite the absence of recent whole-genome duplications.</title>
        <authorList>
            <person name="Schelkunov M."/>
            <person name="Shtratnikova V."/>
            <person name="Makarenko M."/>
            <person name="Klepikova A."/>
            <person name="Omelchenko D."/>
            <person name="Novikova G."/>
            <person name="Obukhova E."/>
            <person name="Bogdanov V."/>
            <person name="Penin A."/>
            <person name="Logacheva M."/>
        </authorList>
    </citation>
    <scope>NUCLEOTIDE SEQUENCE</scope>
    <source>
        <strain evidence="5">Hsosn_3</strain>
        <tissue evidence="5">Leaf</tissue>
    </source>
</reference>
<dbReference type="EMBL" id="JAUIZM010000005">
    <property type="protein sequence ID" value="KAK1386004.1"/>
    <property type="molecule type" value="Genomic_DNA"/>
</dbReference>
<comment type="function">
    <text evidence="1">Actins are highly conserved proteins that are involved in various types of cell motility and are ubiquitously expressed in all eukaryotic cells.</text>
</comment>
<evidence type="ECO:0008006" key="7">
    <source>
        <dbReference type="Google" id="ProtNLM"/>
    </source>
</evidence>
<reference evidence="5" key="2">
    <citation type="submission" date="2023-05" db="EMBL/GenBank/DDBJ databases">
        <authorList>
            <person name="Schelkunov M.I."/>
        </authorList>
    </citation>
    <scope>NUCLEOTIDE SEQUENCE</scope>
    <source>
        <strain evidence="5">Hsosn_3</strain>
        <tissue evidence="5">Leaf</tissue>
    </source>
</reference>
<dbReference type="InterPro" id="IPR004000">
    <property type="entry name" value="Actin"/>
</dbReference>
<dbReference type="SMART" id="SM00268">
    <property type="entry name" value="ACTIN"/>
    <property type="match status" value="1"/>
</dbReference>